<feature type="transmembrane region" description="Helical" evidence="1">
    <location>
        <begin position="95"/>
        <end position="122"/>
    </location>
</feature>
<keyword evidence="1" id="KW-0472">Membrane</keyword>
<comment type="caution">
    <text evidence="2">The sequence shown here is derived from an EMBL/GenBank/DDBJ whole genome shotgun (WGS) entry which is preliminary data.</text>
</comment>
<gene>
    <name evidence="2" type="ORF">COS93_01135</name>
</gene>
<name>A0A2M6Z3N7_9BACT</name>
<dbReference type="Proteomes" id="UP000228777">
    <property type="component" value="Unassembled WGS sequence"/>
</dbReference>
<dbReference type="AlphaFoldDB" id="A0A2M6Z3N7"/>
<organism evidence="2 3">
    <name type="scientific">bacterium (Candidatus Gribaldobacteria) CG07_land_8_20_14_0_80_33_18</name>
    <dbReference type="NCBI Taxonomy" id="2014272"/>
    <lineage>
        <taxon>Bacteria</taxon>
        <taxon>Candidatus Gribaldobacteria</taxon>
    </lineage>
</organism>
<accession>A0A2M6Z3N7</accession>
<proteinExistence type="predicted"/>
<evidence type="ECO:0000313" key="3">
    <source>
        <dbReference type="Proteomes" id="UP000228777"/>
    </source>
</evidence>
<sequence>MAEELSKKTEEGQAAEDKTTNAFLSPEGIIMLGLAIAVDGLEFVLDIIPSGVTQILSIILDVCAFAIIGSWMLWRSQSITAPTKAVSRLSKAAKWLKPLCMITELIPVLSSFVPLWVVAVWFELKS</sequence>
<evidence type="ECO:0000256" key="1">
    <source>
        <dbReference type="SAM" id="Phobius"/>
    </source>
</evidence>
<feature type="transmembrane region" description="Helical" evidence="1">
    <location>
        <begin position="54"/>
        <end position="74"/>
    </location>
</feature>
<keyword evidence="1" id="KW-1133">Transmembrane helix</keyword>
<evidence type="ECO:0000313" key="2">
    <source>
        <dbReference type="EMBL" id="PIU46996.1"/>
    </source>
</evidence>
<reference evidence="3" key="1">
    <citation type="submission" date="2017-09" db="EMBL/GenBank/DDBJ databases">
        <title>Depth-based differentiation of microbial function through sediment-hosted aquifers and enrichment of novel symbionts in the deep terrestrial subsurface.</title>
        <authorList>
            <person name="Probst A.J."/>
            <person name="Ladd B."/>
            <person name="Jarett J.K."/>
            <person name="Geller-Mcgrath D.E."/>
            <person name="Sieber C.M.K."/>
            <person name="Emerson J.B."/>
            <person name="Anantharaman K."/>
            <person name="Thomas B.C."/>
            <person name="Malmstrom R."/>
            <person name="Stieglmeier M."/>
            <person name="Klingl A."/>
            <person name="Woyke T."/>
            <person name="Ryan C.M."/>
            <person name="Banfield J.F."/>
        </authorList>
    </citation>
    <scope>NUCLEOTIDE SEQUENCE [LARGE SCALE GENOMIC DNA]</scope>
</reference>
<dbReference type="EMBL" id="PEWP01000019">
    <property type="protein sequence ID" value="PIU46996.1"/>
    <property type="molecule type" value="Genomic_DNA"/>
</dbReference>
<keyword evidence="1" id="KW-0812">Transmembrane</keyword>
<protein>
    <submittedName>
        <fullName evidence="2">Uncharacterized protein</fullName>
    </submittedName>
</protein>